<keyword evidence="2" id="KW-1185">Reference proteome</keyword>
<gene>
    <name evidence="1" type="primary">Contig19326.g20496</name>
    <name evidence="1" type="ORF">STYLEM_16761</name>
</gene>
<organism evidence="1 2">
    <name type="scientific">Stylonychia lemnae</name>
    <name type="common">Ciliate</name>
    <dbReference type="NCBI Taxonomy" id="5949"/>
    <lineage>
        <taxon>Eukaryota</taxon>
        <taxon>Sar</taxon>
        <taxon>Alveolata</taxon>
        <taxon>Ciliophora</taxon>
        <taxon>Intramacronucleata</taxon>
        <taxon>Spirotrichea</taxon>
        <taxon>Stichotrichia</taxon>
        <taxon>Sporadotrichida</taxon>
        <taxon>Oxytrichidae</taxon>
        <taxon>Stylonychinae</taxon>
        <taxon>Stylonychia</taxon>
    </lineage>
</organism>
<dbReference type="EMBL" id="CCKQ01015811">
    <property type="protein sequence ID" value="CDW87651.1"/>
    <property type="molecule type" value="Genomic_DNA"/>
</dbReference>
<proteinExistence type="predicted"/>
<name>A0A078AZY9_STYLE</name>
<evidence type="ECO:0000313" key="1">
    <source>
        <dbReference type="EMBL" id="CDW87651.1"/>
    </source>
</evidence>
<evidence type="ECO:0000313" key="2">
    <source>
        <dbReference type="Proteomes" id="UP000039865"/>
    </source>
</evidence>
<dbReference type="AlphaFoldDB" id="A0A078AZY9"/>
<accession>A0A078AZY9</accession>
<protein>
    <submittedName>
        <fullName evidence="1">Uncharacterized protein</fullName>
    </submittedName>
</protein>
<sequence>MLVCKAIETIQHTNQFQIQMEMAGSSNQLSIVQGMKPGQIVLPSEFMTN</sequence>
<dbReference type="Proteomes" id="UP000039865">
    <property type="component" value="Unassembled WGS sequence"/>
</dbReference>
<reference evidence="1 2" key="1">
    <citation type="submission" date="2014-06" db="EMBL/GenBank/DDBJ databases">
        <authorList>
            <person name="Swart Estienne"/>
        </authorList>
    </citation>
    <scope>NUCLEOTIDE SEQUENCE [LARGE SCALE GENOMIC DNA]</scope>
    <source>
        <strain evidence="1 2">130c</strain>
    </source>
</reference>
<dbReference type="InParanoid" id="A0A078AZY9"/>